<evidence type="ECO:0000313" key="4">
    <source>
        <dbReference type="EMBL" id="MDT0267535.1"/>
    </source>
</evidence>
<organism evidence="4 5">
    <name type="scientific">Streptomyces chisholmiae</name>
    <dbReference type="NCBI Taxonomy" id="3075540"/>
    <lineage>
        <taxon>Bacteria</taxon>
        <taxon>Bacillati</taxon>
        <taxon>Actinomycetota</taxon>
        <taxon>Actinomycetes</taxon>
        <taxon>Kitasatosporales</taxon>
        <taxon>Streptomycetaceae</taxon>
        <taxon>Streptomyces</taxon>
    </lineage>
</organism>
<dbReference type="InterPro" id="IPR001034">
    <property type="entry name" value="DeoR_HTH"/>
</dbReference>
<dbReference type="InterPro" id="IPR036390">
    <property type="entry name" value="WH_DNA-bd_sf"/>
</dbReference>
<sequence length="259" mass="27162">MALSATERRRSAIVDLATFSGLASVEELSRRFGVTPSTIRRDLAKLTAEGRITRTYGGAAPAARHGHVESSLRQRLGEAHEAKRAIGRLAAAQVAPGDALLLDTGSTVGALADELTEAEDVTVTTVSLTVLDALADAEGVTLQCLGGRLRPASQGFVGPLAEAALERISADIVFLGTDGVSATGEICEADLVQTRLKELMIRRGGRVFVLAHGSKIGAAPFHAWLRVPVPWTLVTDATASTHCLDSLREHGVEVVVADA</sequence>
<dbReference type="Gene3D" id="3.40.50.1360">
    <property type="match status" value="1"/>
</dbReference>
<dbReference type="RefSeq" id="WP_311667601.1">
    <property type="nucleotide sequence ID" value="NZ_JAVREO010000007.1"/>
</dbReference>
<keyword evidence="1" id="KW-0805">Transcription regulation</keyword>
<keyword evidence="5" id="KW-1185">Reference proteome</keyword>
<dbReference type="InterPro" id="IPR014036">
    <property type="entry name" value="DeoR-like_C"/>
</dbReference>
<dbReference type="SUPFAM" id="SSF46785">
    <property type="entry name" value="Winged helix' DNA-binding domain"/>
    <property type="match status" value="1"/>
</dbReference>
<dbReference type="PROSITE" id="PS51000">
    <property type="entry name" value="HTH_DEOR_2"/>
    <property type="match status" value="1"/>
</dbReference>
<keyword evidence="4" id="KW-0238">DNA-binding</keyword>
<dbReference type="InterPro" id="IPR036388">
    <property type="entry name" value="WH-like_DNA-bd_sf"/>
</dbReference>
<dbReference type="GO" id="GO:0003677">
    <property type="term" value="F:DNA binding"/>
    <property type="evidence" value="ECO:0007669"/>
    <property type="project" value="UniProtKB-KW"/>
</dbReference>
<dbReference type="EMBL" id="JAVREO010000007">
    <property type="protein sequence ID" value="MDT0267535.1"/>
    <property type="molecule type" value="Genomic_DNA"/>
</dbReference>
<evidence type="ECO:0000256" key="1">
    <source>
        <dbReference type="ARBA" id="ARBA00023015"/>
    </source>
</evidence>
<dbReference type="Proteomes" id="UP001183410">
    <property type="component" value="Unassembled WGS sequence"/>
</dbReference>
<dbReference type="PANTHER" id="PTHR30363:SF44">
    <property type="entry name" value="AGA OPERON TRANSCRIPTIONAL REPRESSOR-RELATED"/>
    <property type="match status" value="1"/>
</dbReference>
<gene>
    <name evidence="4" type="ORF">RM844_14690</name>
</gene>
<feature type="domain" description="HTH deoR-type" evidence="3">
    <location>
        <begin position="6"/>
        <end position="61"/>
    </location>
</feature>
<dbReference type="Gene3D" id="1.10.10.10">
    <property type="entry name" value="Winged helix-like DNA-binding domain superfamily/Winged helix DNA-binding domain"/>
    <property type="match status" value="1"/>
</dbReference>
<dbReference type="SMART" id="SM01134">
    <property type="entry name" value="DeoRC"/>
    <property type="match status" value="1"/>
</dbReference>
<dbReference type="InterPro" id="IPR037171">
    <property type="entry name" value="NagB/RpiA_transferase-like"/>
</dbReference>
<dbReference type="SUPFAM" id="SSF100950">
    <property type="entry name" value="NagB/RpiA/CoA transferase-like"/>
    <property type="match status" value="1"/>
</dbReference>
<protein>
    <submittedName>
        <fullName evidence="4">DeoR/GlpR family DNA-binding transcription regulator</fullName>
    </submittedName>
</protein>
<comment type="caution">
    <text evidence="4">The sequence shown here is derived from an EMBL/GenBank/DDBJ whole genome shotgun (WGS) entry which is preliminary data.</text>
</comment>
<reference evidence="5" key="1">
    <citation type="submission" date="2023-07" db="EMBL/GenBank/DDBJ databases">
        <title>30 novel species of actinomycetes from the DSMZ collection.</title>
        <authorList>
            <person name="Nouioui I."/>
        </authorList>
    </citation>
    <scope>NUCLEOTIDE SEQUENCE [LARGE SCALE GENOMIC DNA]</scope>
    <source>
        <strain evidence="5">DSM 44915</strain>
    </source>
</reference>
<keyword evidence="2" id="KW-0804">Transcription</keyword>
<evidence type="ECO:0000256" key="2">
    <source>
        <dbReference type="ARBA" id="ARBA00023163"/>
    </source>
</evidence>
<dbReference type="PRINTS" id="PR00037">
    <property type="entry name" value="HTHLACR"/>
</dbReference>
<dbReference type="Pfam" id="PF00455">
    <property type="entry name" value="DeoRC"/>
    <property type="match status" value="1"/>
</dbReference>
<name>A0ABU2JRD1_9ACTN</name>
<accession>A0ABU2JRD1</accession>
<evidence type="ECO:0000313" key="5">
    <source>
        <dbReference type="Proteomes" id="UP001183410"/>
    </source>
</evidence>
<proteinExistence type="predicted"/>
<dbReference type="Pfam" id="PF08220">
    <property type="entry name" value="HTH_DeoR"/>
    <property type="match status" value="1"/>
</dbReference>
<dbReference type="InterPro" id="IPR050313">
    <property type="entry name" value="Carb_Metab_HTH_regulators"/>
</dbReference>
<evidence type="ECO:0000259" key="3">
    <source>
        <dbReference type="PROSITE" id="PS51000"/>
    </source>
</evidence>
<dbReference type="PANTHER" id="PTHR30363">
    <property type="entry name" value="HTH-TYPE TRANSCRIPTIONAL REGULATOR SRLR-RELATED"/>
    <property type="match status" value="1"/>
</dbReference>
<dbReference type="SMART" id="SM00420">
    <property type="entry name" value="HTH_DEOR"/>
    <property type="match status" value="1"/>
</dbReference>